<dbReference type="InterPro" id="IPR006767">
    <property type="entry name" value="Cwf19-like_C_dom-2"/>
</dbReference>
<dbReference type="Gene3D" id="3.30.428.10">
    <property type="entry name" value="HIT-like"/>
    <property type="match status" value="1"/>
</dbReference>
<feature type="domain" description="Cwf19-like protein C-terminal" evidence="3">
    <location>
        <begin position="455"/>
        <end position="543"/>
    </location>
</feature>
<dbReference type="PANTHER" id="PTHR12072">
    <property type="entry name" value="CWF19, CELL CYCLE CONTROL PROTEIN"/>
    <property type="match status" value="1"/>
</dbReference>
<dbReference type="GO" id="GO:0061632">
    <property type="term" value="F:RNA lariat debranching enzyme activator activity"/>
    <property type="evidence" value="ECO:0007669"/>
    <property type="project" value="TreeGrafter"/>
</dbReference>
<dbReference type="EMBL" id="NIVC01000624">
    <property type="protein sequence ID" value="PAA79625.1"/>
    <property type="molecule type" value="Genomic_DNA"/>
</dbReference>
<keyword evidence="7" id="KW-1185">Reference proteome</keyword>
<dbReference type="STRING" id="282301.A0A267G0J6"/>
<proteinExistence type="inferred from homology"/>
<dbReference type="Pfam" id="PF04676">
    <property type="entry name" value="CwfJ_C_2"/>
    <property type="match status" value="1"/>
</dbReference>
<name>A0A267G0J6_9PLAT</name>
<feature type="region of interest" description="Disordered" evidence="2">
    <location>
        <begin position="302"/>
        <end position="324"/>
    </location>
</feature>
<evidence type="ECO:0008006" key="8">
    <source>
        <dbReference type="Google" id="ProtNLM"/>
    </source>
</evidence>
<dbReference type="Proteomes" id="UP000215902">
    <property type="component" value="Unassembled WGS sequence"/>
</dbReference>
<reference evidence="6 7" key="1">
    <citation type="submission" date="2017-06" db="EMBL/GenBank/DDBJ databases">
        <title>A platform for efficient transgenesis in Macrostomum lignano, a flatworm model organism for stem cell research.</title>
        <authorList>
            <person name="Berezikov E."/>
        </authorList>
    </citation>
    <scope>NUCLEOTIDE SEQUENCE [LARGE SCALE GENOMIC DNA]</scope>
    <source>
        <strain evidence="6">DV1</strain>
        <tissue evidence="6">Whole organism</tissue>
    </source>
</reference>
<dbReference type="AlphaFoldDB" id="A0A267G0J6"/>
<dbReference type="InterPro" id="IPR006768">
    <property type="entry name" value="Cwf19-like_C_dom-1"/>
</dbReference>
<evidence type="ECO:0000256" key="2">
    <source>
        <dbReference type="SAM" id="MobiDB-lite"/>
    </source>
</evidence>
<dbReference type="EMBL" id="NIVC01001537">
    <property type="protein sequence ID" value="PAA66727.1"/>
    <property type="molecule type" value="Genomic_DNA"/>
</dbReference>
<comment type="similarity">
    <text evidence="1">Belongs to the CWF19 family.</text>
</comment>
<feature type="non-terminal residue" evidence="6">
    <location>
        <position position="1"/>
    </location>
</feature>
<evidence type="ECO:0000313" key="5">
    <source>
        <dbReference type="EMBL" id="PAA66727.1"/>
    </source>
</evidence>
<evidence type="ECO:0000259" key="3">
    <source>
        <dbReference type="Pfam" id="PF04676"/>
    </source>
</evidence>
<evidence type="ECO:0000256" key="1">
    <source>
        <dbReference type="ARBA" id="ARBA00006795"/>
    </source>
</evidence>
<dbReference type="GO" id="GO:0071014">
    <property type="term" value="C:post-mRNA release spliceosomal complex"/>
    <property type="evidence" value="ECO:0007669"/>
    <property type="project" value="TreeGrafter"/>
</dbReference>
<dbReference type="GO" id="GO:0000398">
    <property type="term" value="P:mRNA splicing, via spliceosome"/>
    <property type="evidence" value="ECO:0007669"/>
    <property type="project" value="TreeGrafter"/>
</dbReference>
<evidence type="ECO:0000313" key="7">
    <source>
        <dbReference type="Proteomes" id="UP000215902"/>
    </source>
</evidence>
<organism evidence="6 7">
    <name type="scientific">Macrostomum lignano</name>
    <dbReference type="NCBI Taxonomy" id="282301"/>
    <lineage>
        <taxon>Eukaryota</taxon>
        <taxon>Metazoa</taxon>
        <taxon>Spiralia</taxon>
        <taxon>Lophotrochozoa</taxon>
        <taxon>Platyhelminthes</taxon>
        <taxon>Rhabditophora</taxon>
        <taxon>Macrostomorpha</taxon>
        <taxon>Macrostomida</taxon>
        <taxon>Macrostomidae</taxon>
        <taxon>Macrostomum</taxon>
    </lineage>
</organism>
<dbReference type="InterPro" id="IPR036265">
    <property type="entry name" value="HIT-like_sf"/>
</dbReference>
<dbReference type="SUPFAM" id="SSF54197">
    <property type="entry name" value="HIT-like"/>
    <property type="match status" value="1"/>
</dbReference>
<evidence type="ECO:0000313" key="6">
    <source>
        <dbReference type="EMBL" id="PAA79625.1"/>
    </source>
</evidence>
<dbReference type="PANTHER" id="PTHR12072:SF4">
    <property type="entry name" value="CWF19-LIKE PROTEIN 1"/>
    <property type="match status" value="1"/>
</dbReference>
<dbReference type="Pfam" id="PF04677">
    <property type="entry name" value="CwfJ_C_1"/>
    <property type="match status" value="1"/>
</dbReference>
<gene>
    <name evidence="5" type="ORF">BOX15_Mlig024759g2</name>
    <name evidence="6" type="ORF">BOX15_Mlig024759g3</name>
</gene>
<accession>A0A267G0J6</accession>
<sequence>NMSEPVKLLISGSVGGRLDDVYKRCLRAQKKSGAKFAMLFCVGDFFGAESGPGVEVIKRYISGATKAPLTTYVVSPLPEWANALVPDPSGCEIGPNLIYLGRRGLFSGQTGLKVAYLAGTSRGEESRRFRDSELAWLAGQASDAEFPGVDLLLTCAWPAGTLTGCEDWLPMDECQAVESASKPFAHPAIARLAARLRPRYHVCACGDGSDSGLDFERLPYRNHRVGSERERHSTRFHSLAGVSSGRRCLYALQLTPLAKIDRAELLKQTPSGAGVTDCPYKDDGKDVSTVEAGPRSFFFAEASGKPGHAGQKRRSEGGGGGGEAKRRQQQAACWFCLGNPEVQRQLVVSVAKSTYLALARGPLVPQHVIALPIGHHKCLSDCPAEVLSEFSRYKRCLAQLYAASELAPVYIERNFKCFHAQLHCIPVPVASLPGLKAAFLDVADKHEPRLSLRELHPGADLADLVPPGAPYFCADLPTGERLFCPIRRDQFDTFPLSFGRDVLASHHVYDCPTRVDWRDCLQSEAEETAAAEEFKKSFAPFDFSLNCDE</sequence>
<feature type="domain" description="Cwf19-like C-terminal" evidence="4">
    <location>
        <begin position="325"/>
        <end position="436"/>
    </location>
</feature>
<dbReference type="CDD" id="cd07380">
    <property type="entry name" value="MPP_CWF19_N"/>
    <property type="match status" value="1"/>
</dbReference>
<dbReference type="InterPro" id="IPR040194">
    <property type="entry name" value="Cwf19-like"/>
</dbReference>
<comment type="caution">
    <text evidence="6">The sequence shown here is derived from an EMBL/GenBank/DDBJ whole genome shotgun (WGS) entry which is preliminary data.</text>
</comment>
<dbReference type="OrthoDB" id="444325at2759"/>
<evidence type="ECO:0000259" key="4">
    <source>
        <dbReference type="Pfam" id="PF04677"/>
    </source>
</evidence>
<protein>
    <recommendedName>
        <fullName evidence="8">Cwf19-like C-terminal domain-containing protein</fullName>
    </recommendedName>
</protein>